<feature type="compositionally biased region" description="Low complexity" evidence="1">
    <location>
        <begin position="329"/>
        <end position="348"/>
    </location>
</feature>
<feature type="compositionally biased region" description="Gly residues" evidence="1">
    <location>
        <begin position="355"/>
        <end position="383"/>
    </location>
</feature>
<dbReference type="AlphaFoldDB" id="A0A848DPK8"/>
<keyword evidence="3" id="KW-0378">Hydrolase</keyword>
<name>A0A848DPK8_9PSEU</name>
<dbReference type="Proteomes" id="UP000586918">
    <property type="component" value="Unassembled WGS sequence"/>
</dbReference>
<protein>
    <submittedName>
        <fullName evidence="3">Glycoside hydrolase family 16 protein</fullName>
    </submittedName>
</protein>
<feature type="domain" description="GH16" evidence="2">
    <location>
        <begin position="76"/>
        <end position="315"/>
    </location>
</feature>
<dbReference type="InterPro" id="IPR013320">
    <property type="entry name" value="ConA-like_dom_sf"/>
</dbReference>
<dbReference type="SUPFAM" id="SSF49899">
    <property type="entry name" value="Concanavalin A-like lectins/glucanases"/>
    <property type="match status" value="1"/>
</dbReference>
<evidence type="ECO:0000313" key="3">
    <source>
        <dbReference type="EMBL" id="NMH94678.1"/>
    </source>
</evidence>
<dbReference type="Gene3D" id="2.60.120.200">
    <property type="match status" value="1"/>
</dbReference>
<dbReference type="GO" id="GO:0004553">
    <property type="term" value="F:hydrolase activity, hydrolyzing O-glycosyl compounds"/>
    <property type="evidence" value="ECO:0007669"/>
    <property type="project" value="InterPro"/>
</dbReference>
<dbReference type="GO" id="GO:0005975">
    <property type="term" value="P:carbohydrate metabolic process"/>
    <property type="evidence" value="ECO:0007669"/>
    <property type="project" value="InterPro"/>
</dbReference>
<feature type="compositionally biased region" description="Pro residues" evidence="1">
    <location>
        <begin position="319"/>
        <end position="328"/>
    </location>
</feature>
<feature type="region of interest" description="Disordered" evidence="1">
    <location>
        <begin position="316"/>
        <end position="426"/>
    </location>
</feature>
<evidence type="ECO:0000259" key="2">
    <source>
        <dbReference type="PROSITE" id="PS51762"/>
    </source>
</evidence>
<feature type="compositionally biased region" description="Low complexity" evidence="1">
    <location>
        <begin position="398"/>
        <end position="408"/>
    </location>
</feature>
<proteinExistence type="predicted"/>
<feature type="compositionally biased region" description="Pro residues" evidence="1">
    <location>
        <begin position="85"/>
        <end position="94"/>
    </location>
</feature>
<gene>
    <name evidence="3" type="ORF">HF519_24520</name>
</gene>
<dbReference type="Pfam" id="PF00722">
    <property type="entry name" value="Glyco_hydro_16"/>
    <property type="match status" value="1"/>
</dbReference>
<sequence length="426" mass="43380">MSAAESVRPGADPLAVRAAEEDSSGDSGDGSSGSSGGSPDDSSGDASDDTSRGDASGGDQPRSPADEPGAPSSTEQPAANAPAPVQTPPDPCAPQSPAGTDTTAATTLGWGEPVRVDEFTGPALDASWNVYNGPGYTTSGRRTPDALRLQDGLLTITGTAEGATGGMAWNSGQQYGRWEGRVRAPAGDRAYNPLLLLWPDADDFPVGGEIDFMEMLDPARQKTHAFLHHGPRNDQVFGEVAIDGTQWNNWAVEWTPNHVAAFVNGKEWFRTTDRSILPSGPMHLCIQLDFFPRGGVVEPSSMQVDWVRQYALSPEELAAPPPPAPAPAPAQDTGEPGTGEAPAAPAGDTPRDSGDSGGENGGDTSGGDTSGGDTSGGDTSGGDGESRDDSGEGGGDSEGAAAPAPAAPVVDKPRGLVPDPVPAPRP</sequence>
<feature type="compositionally biased region" description="Gly residues" evidence="1">
    <location>
        <begin position="27"/>
        <end position="36"/>
    </location>
</feature>
<evidence type="ECO:0000256" key="1">
    <source>
        <dbReference type="SAM" id="MobiDB-lite"/>
    </source>
</evidence>
<evidence type="ECO:0000313" key="4">
    <source>
        <dbReference type="Proteomes" id="UP000586918"/>
    </source>
</evidence>
<organism evidence="3 4">
    <name type="scientific">Pseudonocardia bannensis</name>
    <dbReference type="NCBI Taxonomy" id="630973"/>
    <lineage>
        <taxon>Bacteria</taxon>
        <taxon>Bacillati</taxon>
        <taxon>Actinomycetota</taxon>
        <taxon>Actinomycetes</taxon>
        <taxon>Pseudonocardiales</taxon>
        <taxon>Pseudonocardiaceae</taxon>
        <taxon>Pseudonocardia</taxon>
    </lineage>
</organism>
<keyword evidence="4" id="KW-1185">Reference proteome</keyword>
<feature type="compositionally biased region" description="Low complexity" evidence="1">
    <location>
        <begin position="98"/>
        <end position="107"/>
    </location>
</feature>
<accession>A0A848DPK8</accession>
<dbReference type="InterPro" id="IPR000757">
    <property type="entry name" value="Beta-glucanase-like"/>
</dbReference>
<comment type="caution">
    <text evidence="3">The sequence shown here is derived from an EMBL/GenBank/DDBJ whole genome shotgun (WGS) entry which is preliminary data.</text>
</comment>
<dbReference type="PROSITE" id="PS51762">
    <property type="entry name" value="GH16_2"/>
    <property type="match status" value="1"/>
</dbReference>
<dbReference type="CDD" id="cd00413">
    <property type="entry name" value="Glyco_hydrolase_16"/>
    <property type="match status" value="1"/>
</dbReference>
<dbReference type="RefSeq" id="WP_169415358.1">
    <property type="nucleotide sequence ID" value="NZ_JAAXKZ010000125.1"/>
</dbReference>
<dbReference type="EMBL" id="JAAXKZ010000125">
    <property type="protein sequence ID" value="NMH94678.1"/>
    <property type="molecule type" value="Genomic_DNA"/>
</dbReference>
<reference evidence="3 4" key="1">
    <citation type="submission" date="2020-04" db="EMBL/GenBank/DDBJ databases">
        <authorList>
            <person name="Klaysubun C."/>
            <person name="Duangmal K."/>
            <person name="Lipun K."/>
        </authorList>
    </citation>
    <scope>NUCLEOTIDE SEQUENCE [LARGE SCALE GENOMIC DNA]</scope>
    <source>
        <strain evidence="3 4">DSM 45300</strain>
    </source>
</reference>
<feature type="region of interest" description="Disordered" evidence="1">
    <location>
        <begin position="1"/>
        <end position="111"/>
    </location>
</feature>